<dbReference type="Pfam" id="PF07651">
    <property type="entry name" value="ANTH"/>
    <property type="match status" value="1"/>
</dbReference>
<dbReference type="GO" id="GO:0006897">
    <property type="term" value="P:endocytosis"/>
    <property type="evidence" value="ECO:0007669"/>
    <property type="project" value="InterPro"/>
</dbReference>
<dbReference type="AlphaFoldDB" id="A0A3Q0IZA4"/>
<dbReference type="InterPro" id="IPR002558">
    <property type="entry name" value="ILWEQ_dom"/>
</dbReference>
<dbReference type="Proteomes" id="UP000079169">
    <property type="component" value="Unplaced"/>
</dbReference>
<feature type="compositionally biased region" description="Polar residues" evidence="4">
    <location>
        <begin position="278"/>
        <end position="291"/>
    </location>
</feature>
<evidence type="ECO:0000259" key="5">
    <source>
        <dbReference type="PROSITE" id="PS50945"/>
    </source>
</evidence>
<dbReference type="GO" id="GO:0080025">
    <property type="term" value="F:phosphatidylinositol-3,5-bisphosphate binding"/>
    <property type="evidence" value="ECO:0007669"/>
    <property type="project" value="TreeGrafter"/>
</dbReference>
<dbReference type="CTD" id="3092"/>
<accession>A0A3Q0IZA4</accession>
<dbReference type="Gene3D" id="1.20.1410.10">
    <property type="entry name" value="I/LWEQ domain"/>
    <property type="match status" value="1"/>
</dbReference>
<gene>
    <name evidence="7" type="primary">LOC103510048</name>
</gene>
<dbReference type="FunFam" id="1.20.1410.10:FF:000006">
    <property type="entry name" value="Huntingtin interacting protein"/>
    <property type="match status" value="1"/>
</dbReference>
<evidence type="ECO:0000256" key="3">
    <source>
        <dbReference type="SAM" id="Coils"/>
    </source>
</evidence>
<feature type="coiled-coil region" evidence="3">
    <location>
        <begin position="536"/>
        <end position="598"/>
    </location>
</feature>
<dbReference type="InterPro" id="IPR035964">
    <property type="entry name" value="I/LWEQ_dom_sf"/>
</dbReference>
<dbReference type="KEGG" id="dci:103510048"/>
<dbReference type="GO" id="GO:0035615">
    <property type="term" value="F:clathrin adaptor activity"/>
    <property type="evidence" value="ECO:0007669"/>
    <property type="project" value="TreeGrafter"/>
</dbReference>
<dbReference type="InterPro" id="IPR011417">
    <property type="entry name" value="ANTH_dom"/>
</dbReference>
<comment type="subcellular location">
    <subcellularLocation>
        <location evidence="1">Cytoplasm</location>
    </subcellularLocation>
</comment>
<feature type="region of interest" description="Disordered" evidence="4">
    <location>
        <begin position="255"/>
        <end position="299"/>
    </location>
</feature>
<dbReference type="InterPro" id="IPR030224">
    <property type="entry name" value="Sla2_fam"/>
</dbReference>
<dbReference type="PaxDb" id="121845-A0A3Q0IZA4"/>
<evidence type="ECO:0000256" key="2">
    <source>
        <dbReference type="ARBA" id="ARBA00022490"/>
    </source>
</evidence>
<name>A0A3Q0IZA4_DIACI</name>
<feature type="domain" description="I/LWEQ" evidence="5">
    <location>
        <begin position="798"/>
        <end position="1038"/>
    </location>
</feature>
<keyword evidence="2" id="KW-0963">Cytoplasm</keyword>
<evidence type="ECO:0000256" key="4">
    <source>
        <dbReference type="SAM" id="MobiDB-lite"/>
    </source>
</evidence>
<organism evidence="6 7">
    <name type="scientific">Diaphorina citri</name>
    <name type="common">Asian citrus psyllid</name>
    <dbReference type="NCBI Taxonomy" id="121845"/>
    <lineage>
        <taxon>Eukaryota</taxon>
        <taxon>Metazoa</taxon>
        <taxon>Ecdysozoa</taxon>
        <taxon>Arthropoda</taxon>
        <taxon>Hexapoda</taxon>
        <taxon>Insecta</taxon>
        <taxon>Pterygota</taxon>
        <taxon>Neoptera</taxon>
        <taxon>Paraneoptera</taxon>
        <taxon>Hemiptera</taxon>
        <taxon>Sternorrhyncha</taxon>
        <taxon>Psylloidea</taxon>
        <taxon>Psyllidae</taxon>
        <taxon>Diaphorininae</taxon>
        <taxon>Diaphorina</taxon>
    </lineage>
</organism>
<dbReference type="GO" id="GO:0030864">
    <property type="term" value="C:cortical actin cytoskeleton"/>
    <property type="evidence" value="ECO:0007669"/>
    <property type="project" value="TreeGrafter"/>
</dbReference>
<dbReference type="GO" id="GO:0051015">
    <property type="term" value="F:actin filament binding"/>
    <property type="evidence" value="ECO:0007669"/>
    <property type="project" value="TreeGrafter"/>
</dbReference>
<dbReference type="SMART" id="SM00307">
    <property type="entry name" value="ILWEQ"/>
    <property type="match status" value="1"/>
</dbReference>
<dbReference type="GO" id="GO:0032051">
    <property type="term" value="F:clathrin light chain binding"/>
    <property type="evidence" value="ECO:0007669"/>
    <property type="project" value="TreeGrafter"/>
</dbReference>
<feature type="coiled-coil region" evidence="3">
    <location>
        <begin position="412"/>
        <end position="480"/>
    </location>
</feature>
<dbReference type="PANTHER" id="PTHR10407:SF15">
    <property type="entry name" value="HUNTINGTIN INTERACTING PROTEIN 1"/>
    <property type="match status" value="1"/>
</dbReference>
<dbReference type="Gene3D" id="1.20.5.1700">
    <property type="match status" value="1"/>
</dbReference>
<keyword evidence="6" id="KW-1185">Reference proteome</keyword>
<evidence type="ECO:0000256" key="1">
    <source>
        <dbReference type="ARBA" id="ARBA00004496"/>
    </source>
</evidence>
<feature type="non-terminal residue" evidence="7">
    <location>
        <position position="1038"/>
    </location>
</feature>
<protein>
    <submittedName>
        <fullName evidence="7">Huntingtin-interacting protein 1</fullName>
    </submittedName>
</protein>
<dbReference type="RefSeq" id="XP_026680018.1">
    <property type="nucleotide sequence ID" value="XM_026824217.1"/>
</dbReference>
<dbReference type="Pfam" id="PF01608">
    <property type="entry name" value="I_LWEQ"/>
    <property type="match status" value="1"/>
</dbReference>
<dbReference type="PANTHER" id="PTHR10407">
    <property type="entry name" value="HUNTINGTIN INTERACTING PROTEIN 1"/>
    <property type="match status" value="1"/>
</dbReference>
<sequence>MSSLSLPRVLQPRKTSLELERETFEKFQSASIGKAVNSQETPVKEKHVRIGWLGEPANHVEFPISHFQFHLKDGYGKLIYQYTRLLLGKLDFHRRNPGFPGNLILSQSELDRIGENDINNYFQMSVEMFDYLDEILALQAAVFGSLDMSRSNSMTSSGQCRLSPLIPCIQDSSQLYDFCVKILFKLHASLPSEILAGHRSRFLKQFSQLRQFYMTSSTLQYFKHLIQVPTLPETPPNLLIQAELGSYVTPVVILPDPPSTSDPGDSMSPVTGDLVDISHTSSQNASSNDGSDSPDLLGQRDSSLIEQRDALIEQLQRELSAQRRLVSEQYKIISELRETVNTLELQLATKVRYILLVAKAASIRINSAYLYCSNKCPIVSSLHLFVRDALIEQLQRELSAQRRLVSEQYKIISELRETVNTLELQLATKDSELNQEKQLKDDLLRHTEAAALYHETEKKLKVVEEKFTKLKDVYTKLREEHIALIRQKAGIEKELRGGDKMTKFARAANHLICSIKADVDKQLASVRNIDLEVDHRSKLEEELSTLQSTAEAATEQNEALVAKIDWICKEKSVIESEVQDILAQKNELDVRLKTMEEQIKTDKAIAKSTLLREFTWIQDDICAPLVMETLGCCIKNIENKSKVFSIVEQIKEDIGSYTLPVSLLTSACNTVYIGLEYLGKDTLQQTCFDFFAPIMDNIHEYIMSPEFQIGPTENELQKRKLYLYAEAMLFCPSKIKPETLEQLEKHLGSYQYRKIIPCKAAGKELCTILTSLQVDQPTDLAPFKHLIGEIANMSLAIKSGENPEVIGDLVENELAMMDKAIEEAATRIEEMLTQSRRADTGVKLEVNEKILDSCTTLMKAIRILVQKSRLLQAEIIMAHHGSASNTREFYKRNHQWTEGLISAAKAVAMSAKYLLTAADQVVSGGEGAKLERLIVASHGVAASTAQLVVASRVKAERNSVHLAALSQASRDVTNATGSVVATAKTCIHLVDESADDLDIASLSLHQARRLEMEAQVRVLELEAGLEKERLKLSALRRH</sequence>
<proteinExistence type="predicted"/>
<evidence type="ECO:0000313" key="7">
    <source>
        <dbReference type="RefSeq" id="XP_026680018.1"/>
    </source>
</evidence>
<dbReference type="GO" id="GO:0048268">
    <property type="term" value="P:clathrin coat assembly"/>
    <property type="evidence" value="ECO:0007669"/>
    <property type="project" value="TreeGrafter"/>
</dbReference>
<evidence type="ECO:0000313" key="6">
    <source>
        <dbReference type="Proteomes" id="UP000079169"/>
    </source>
</evidence>
<reference evidence="7" key="1">
    <citation type="submission" date="2025-08" db="UniProtKB">
        <authorList>
            <consortium name="RefSeq"/>
        </authorList>
    </citation>
    <scope>IDENTIFICATION</scope>
</reference>
<dbReference type="PROSITE" id="PS50945">
    <property type="entry name" value="I_LWEQ"/>
    <property type="match status" value="1"/>
</dbReference>
<dbReference type="GeneID" id="103510048"/>
<dbReference type="GO" id="GO:0043325">
    <property type="term" value="F:phosphatidylinositol-3,4-bisphosphate binding"/>
    <property type="evidence" value="ECO:0007669"/>
    <property type="project" value="TreeGrafter"/>
</dbReference>
<dbReference type="SUPFAM" id="SSF109885">
    <property type="entry name" value="I/LWEQ domain"/>
    <property type="match status" value="1"/>
</dbReference>
<dbReference type="GO" id="GO:0030136">
    <property type="term" value="C:clathrin-coated vesicle"/>
    <property type="evidence" value="ECO:0007669"/>
    <property type="project" value="TreeGrafter"/>
</dbReference>
<dbReference type="STRING" id="121845.A0A3Q0IZA4"/>
<dbReference type="GO" id="GO:0007015">
    <property type="term" value="P:actin filament organization"/>
    <property type="evidence" value="ECO:0007669"/>
    <property type="project" value="TreeGrafter"/>
</dbReference>
<keyword evidence="3" id="KW-0175">Coiled coil</keyword>